<dbReference type="AlphaFoldDB" id="A0A3B0Y0I2"/>
<dbReference type="Gene3D" id="3.40.50.1010">
    <property type="entry name" value="5'-nuclease"/>
    <property type="match status" value="1"/>
</dbReference>
<dbReference type="EMBL" id="UOFI01000102">
    <property type="protein sequence ID" value="VAW67609.1"/>
    <property type="molecule type" value="Genomic_DNA"/>
</dbReference>
<proteinExistence type="predicted"/>
<evidence type="ECO:0000313" key="1">
    <source>
        <dbReference type="EMBL" id="VAW67609.1"/>
    </source>
</evidence>
<name>A0A3B0Y0I2_9ZZZZ</name>
<organism evidence="1">
    <name type="scientific">hydrothermal vent metagenome</name>
    <dbReference type="NCBI Taxonomy" id="652676"/>
    <lineage>
        <taxon>unclassified sequences</taxon>
        <taxon>metagenomes</taxon>
        <taxon>ecological metagenomes</taxon>
    </lineage>
</organism>
<dbReference type="SUPFAM" id="SSF88723">
    <property type="entry name" value="PIN domain-like"/>
    <property type="match status" value="1"/>
</dbReference>
<dbReference type="InterPro" id="IPR029060">
    <property type="entry name" value="PIN-like_dom_sf"/>
</dbReference>
<reference evidence="1" key="1">
    <citation type="submission" date="2018-06" db="EMBL/GenBank/DDBJ databases">
        <authorList>
            <person name="Zhirakovskaya E."/>
        </authorList>
    </citation>
    <scope>NUCLEOTIDE SEQUENCE</scope>
</reference>
<sequence length="73" mass="8323">MEYLLDTCVISKLVRSQPAQVVVEWFRQQSEHDLYLSVLAFGEIEKGIKKQPVQFRSEKEAGPVGKARFKAAI</sequence>
<protein>
    <recommendedName>
        <fullName evidence="2">PIN domain-containing protein</fullName>
    </recommendedName>
</protein>
<accession>A0A3B0Y0I2</accession>
<evidence type="ECO:0008006" key="2">
    <source>
        <dbReference type="Google" id="ProtNLM"/>
    </source>
</evidence>
<gene>
    <name evidence="1" type="ORF">MNBD_GAMMA09-1825</name>
</gene>